<dbReference type="InterPro" id="IPR024079">
    <property type="entry name" value="MetalloPept_cat_dom_sf"/>
</dbReference>
<accession>A0A7C8M6L0</accession>
<organism evidence="2 3">
    <name type="scientific">Massariosphaeria phaeospora</name>
    <dbReference type="NCBI Taxonomy" id="100035"/>
    <lineage>
        <taxon>Eukaryota</taxon>
        <taxon>Fungi</taxon>
        <taxon>Dikarya</taxon>
        <taxon>Ascomycota</taxon>
        <taxon>Pezizomycotina</taxon>
        <taxon>Dothideomycetes</taxon>
        <taxon>Pleosporomycetidae</taxon>
        <taxon>Pleosporales</taxon>
        <taxon>Pleosporales incertae sedis</taxon>
        <taxon>Massariosphaeria</taxon>
    </lineage>
</organism>
<evidence type="ECO:0000313" key="2">
    <source>
        <dbReference type="EMBL" id="KAF2870076.1"/>
    </source>
</evidence>
<evidence type="ECO:0008006" key="4">
    <source>
        <dbReference type="Google" id="ProtNLM"/>
    </source>
</evidence>
<proteinExistence type="predicted"/>
<reference evidence="2 3" key="1">
    <citation type="submission" date="2020-01" db="EMBL/GenBank/DDBJ databases">
        <authorList>
            <consortium name="DOE Joint Genome Institute"/>
            <person name="Haridas S."/>
            <person name="Albert R."/>
            <person name="Binder M."/>
            <person name="Bloem J."/>
            <person name="Labutti K."/>
            <person name="Salamov A."/>
            <person name="Andreopoulos B."/>
            <person name="Baker S.E."/>
            <person name="Barry K."/>
            <person name="Bills G."/>
            <person name="Bluhm B.H."/>
            <person name="Cannon C."/>
            <person name="Castanera R."/>
            <person name="Culley D.E."/>
            <person name="Daum C."/>
            <person name="Ezra D."/>
            <person name="Gonzalez J.B."/>
            <person name="Henrissat B."/>
            <person name="Kuo A."/>
            <person name="Liang C."/>
            <person name="Lipzen A."/>
            <person name="Lutzoni F."/>
            <person name="Magnuson J."/>
            <person name="Mondo S."/>
            <person name="Nolan M."/>
            <person name="Ohm R."/>
            <person name="Pangilinan J."/>
            <person name="Park H.-J.H."/>
            <person name="Ramirez L."/>
            <person name="Alfaro M."/>
            <person name="Sun H."/>
            <person name="Tritt A."/>
            <person name="Yoshinaga Y."/>
            <person name="Zwiers L.-H.L."/>
            <person name="Turgeon B.G."/>
            <person name="Goodwin S.B."/>
            <person name="Spatafora J.W."/>
            <person name="Crous P.W."/>
            <person name="Grigoriev I.V."/>
        </authorList>
    </citation>
    <scope>NUCLEOTIDE SEQUENCE [LARGE SCALE GENOMIC DNA]</scope>
    <source>
        <strain evidence="2 3">CBS 611.86</strain>
    </source>
</reference>
<dbReference type="Gene3D" id="3.40.390.10">
    <property type="entry name" value="Collagenase (Catalytic Domain)"/>
    <property type="match status" value="1"/>
</dbReference>
<dbReference type="Proteomes" id="UP000481861">
    <property type="component" value="Unassembled WGS sequence"/>
</dbReference>
<gene>
    <name evidence="2" type="ORF">BDV95DRAFT_496467</name>
</gene>
<feature type="signal peptide" evidence="1">
    <location>
        <begin position="1"/>
        <end position="18"/>
    </location>
</feature>
<dbReference type="AlphaFoldDB" id="A0A7C8M6L0"/>
<protein>
    <recommendedName>
        <fullName evidence="4">Necrosis inducing protein-domain-containing protein</fullName>
    </recommendedName>
</protein>
<dbReference type="OrthoDB" id="291007at2759"/>
<comment type="caution">
    <text evidence="2">The sequence shown here is derived from an EMBL/GenBank/DDBJ whole genome shotgun (WGS) entry which is preliminary data.</text>
</comment>
<keyword evidence="1" id="KW-0732">Signal</keyword>
<dbReference type="GO" id="GO:0008237">
    <property type="term" value="F:metallopeptidase activity"/>
    <property type="evidence" value="ECO:0007669"/>
    <property type="project" value="InterPro"/>
</dbReference>
<dbReference type="EMBL" id="JAADJZ010000014">
    <property type="protein sequence ID" value="KAF2870076.1"/>
    <property type="molecule type" value="Genomic_DNA"/>
</dbReference>
<feature type="chain" id="PRO_5029007392" description="Necrosis inducing protein-domain-containing protein" evidence="1">
    <location>
        <begin position="19"/>
        <end position="316"/>
    </location>
</feature>
<keyword evidence="3" id="KW-1185">Reference proteome</keyword>
<sequence length="316" mass="36014">MKFLLFLAQLVALATALATPPAAPADDYLPCGIPWPVAPNFAKAAVDNPGSNGVATIFGNNNGPRPWARNRNNLFVIRYCYAREYDRQNVQGTVEWSINNWYHHLGGPASKKSGHGIVFQEALNSANQPFYCYKKGAPNDWNLNVQYNTVVIEYTYGGGMVHEHQRPDRDTYLSFDCQKLGDFKYALDNARITDPTITWWELCNDLKLAYKYKFRGFEYVKGKALHQDWTVRPVGFFDHDSIMIYGTETDMGPECDPNTGHDCALSRWKDKSNHGMGVEKQNGFQETPSTWDIRWLKLQYPWKDPPKKARGDDDGQ</sequence>
<evidence type="ECO:0000256" key="1">
    <source>
        <dbReference type="SAM" id="SignalP"/>
    </source>
</evidence>
<evidence type="ECO:0000313" key="3">
    <source>
        <dbReference type="Proteomes" id="UP000481861"/>
    </source>
</evidence>
<name>A0A7C8M6L0_9PLEO</name>